<dbReference type="OrthoDB" id="6387828at2"/>
<proteinExistence type="predicted"/>
<evidence type="ECO:0000313" key="1">
    <source>
        <dbReference type="EMBL" id="AXR04983.1"/>
    </source>
</evidence>
<reference evidence="1 2" key="1">
    <citation type="submission" date="2018-08" db="EMBL/GenBank/DDBJ databases">
        <title>Salinimonas sediminis sp. nov., a piezophilic bacterium isolated from a deep-sea sediment sample from the New Britain Trench.</title>
        <authorList>
            <person name="Cao J."/>
        </authorList>
    </citation>
    <scope>NUCLEOTIDE SEQUENCE [LARGE SCALE GENOMIC DNA]</scope>
    <source>
        <strain evidence="1 2">N102</strain>
    </source>
</reference>
<gene>
    <name evidence="1" type="ORF">D0Y50_00525</name>
</gene>
<accession>A0A346NHH6</accession>
<name>A0A346NHH6_9ALTE</name>
<dbReference type="Gene3D" id="1.20.120.160">
    <property type="entry name" value="HPT domain"/>
    <property type="match status" value="1"/>
</dbReference>
<dbReference type="AlphaFoldDB" id="A0A346NHH6"/>
<dbReference type="KEGG" id="salm:D0Y50_00525"/>
<dbReference type="Proteomes" id="UP000262073">
    <property type="component" value="Chromosome"/>
</dbReference>
<evidence type="ECO:0000313" key="2">
    <source>
        <dbReference type="Proteomes" id="UP000262073"/>
    </source>
</evidence>
<protein>
    <submittedName>
        <fullName evidence="1">Uncharacterized protein</fullName>
    </submittedName>
</protein>
<dbReference type="EMBL" id="CP031769">
    <property type="protein sequence ID" value="AXR04983.1"/>
    <property type="molecule type" value="Genomic_DNA"/>
</dbReference>
<sequence>MKTCKDVQHLKLYRRLGGNAVLVEKLVTRFSTSLPILIVRLTQAVRCRDAQRASTQIKMLKEVACALSAHPIINDLTQLEGFLAHQPPAQWHTCIGNIETIARAFTDCISQYFPAPAQPE</sequence>
<dbReference type="RefSeq" id="WP_117314974.1">
    <property type="nucleotide sequence ID" value="NZ_CP031769.1"/>
</dbReference>
<organism evidence="1 2">
    <name type="scientific">Salinimonas sediminis</name>
    <dbReference type="NCBI Taxonomy" id="2303538"/>
    <lineage>
        <taxon>Bacteria</taxon>
        <taxon>Pseudomonadati</taxon>
        <taxon>Pseudomonadota</taxon>
        <taxon>Gammaproteobacteria</taxon>
        <taxon>Alteromonadales</taxon>
        <taxon>Alteromonadaceae</taxon>
        <taxon>Alteromonas/Salinimonas group</taxon>
        <taxon>Salinimonas</taxon>
    </lineage>
</organism>
<keyword evidence="2" id="KW-1185">Reference proteome</keyword>
<dbReference type="SUPFAM" id="SSF47226">
    <property type="entry name" value="Histidine-containing phosphotransfer domain, HPT domain"/>
    <property type="match status" value="1"/>
</dbReference>
<dbReference type="GO" id="GO:0000160">
    <property type="term" value="P:phosphorelay signal transduction system"/>
    <property type="evidence" value="ECO:0007669"/>
    <property type="project" value="InterPro"/>
</dbReference>
<dbReference type="InterPro" id="IPR036641">
    <property type="entry name" value="HPT_dom_sf"/>
</dbReference>